<dbReference type="Proteomes" id="UP001597511">
    <property type="component" value="Unassembled WGS sequence"/>
</dbReference>
<proteinExistence type="predicted"/>
<dbReference type="RefSeq" id="WP_386097554.1">
    <property type="nucleotide sequence ID" value="NZ_JBHUOZ010000002.1"/>
</dbReference>
<dbReference type="EMBL" id="JBHUOZ010000002">
    <property type="protein sequence ID" value="MFD2919884.1"/>
    <property type="molecule type" value="Genomic_DNA"/>
</dbReference>
<dbReference type="Pfam" id="PF14119">
    <property type="entry name" value="DUF4288"/>
    <property type="match status" value="1"/>
</dbReference>
<gene>
    <name evidence="1" type="ORF">ACFS6H_09215</name>
</gene>
<evidence type="ECO:0000313" key="2">
    <source>
        <dbReference type="Proteomes" id="UP001597511"/>
    </source>
</evidence>
<reference evidence="2" key="1">
    <citation type="journal article" date="2019" name="Int. J. Syst. Evol. Microbiol.">
        <title>The Global Catalogue of Microorganisms (GCM) 10K type strain sequencing project: providing services to taxonomists for standard genome sequencing and annotation.</title>
        <authorList>
            <consortium name="The Broad Institute Genomics Platform"/>
            <consortium name="The Broad Institute Genome Sequencing Center for Infectious Disease"/>
            <person name="Wu L."/>
            <person name="Ma J."/>
        </authorList>
    </citation>
    <scope>NUCLEOTIDE SEQUENCE [LARGE SCALE GENOMIC DNA]</scope>
    <source>
        <strain evidence="2">KCTC 23299</strain>
    </source>
</reference>
<protein>
    <submittedName>
        <fullName evidence="1">DUF4288 domain-containing protein</fullName>
    </submittedName>
</protein>
<sequence>MEWFMAKIVYRIITGAGNHMAQFEEQLRLIQATHISKALQKATEIGRKSEDFFYNQQLQLVQWQFLNVTELKPLQHLNDGIELYTRIEEHDNAEAYMLTLQRRHSQLTDTINLPL</sequence>
<name>A0ABW6A494_9BACT</name>
<comment type="caution">
    <text evidence="1">The sequence shown here is derived from an EMBL/GenBank/DDBJ whole genome shotgun (WGS) entry which is preliminary data.</text>
</comment>
<accession>A0ABW6A494</accession>
<organism evidence="1 2">
    <name type="scientific">Terrimonas rubra</name>
    <dbReference type="NCBI Taxonomy" id="1035890"/>
    <lineage>
        <taxon>Bacteria</taxon>
        <taxon>Pseudomonadati</taxon>
        <taxon>Bacteroidota</taxon>
        <taxon>Chitinophagia</taxon>
        <taxon>Chitinophagales</taxon>
        <taxon>Chitinophagaceae</taxon>
        <taxon>Terrimonas</taxon>
    </lineage>
</organism>
<keyword evidence="2" id="KW-1185">Reference proteome</keyword>
<dbReference type="InterPro" id="IPR025630">
    <property type="entry name" value="DUF4288"/>
</dbReference>
<evidence type="ECO:0000313" key="1">
    <source>
        <dbReference type="EMBL" id="MFD2919884.1"/>
    </source>
</evidence>